<comment type="similarity">
    <text evidence="2">Belongs to the CobH/CbiC family.</text>
</comment>
<evidence type="ECO:0000313" key="7">
    <source>
        <dbReference type="Proteomes" id="UP000272846"/>
    </source>
</evidence>
<organism evidence="6 7">
    <name type="scientific">Streptococcus sanguinis</name>
    <dbReference type="NCBI Taxonomy" id="1305"/>
    <lineage>
        <taxon>Bacteria</taxon>
        <taxon>Bacillati</taxon>
        <taxon>Bacillota</taxon>
        <taxon>Bacilli</taxon>
        <taxon>Lactobacillales</taxon>
        <taxon>Streptococcaceae</taxon>
        <taxon>Streptococcus</taxon>
    </lineage>
</organism>
<reference evidence="6 7" key="1">
    <citation type="submission" date="2018-11" db="EMBL/GenBank/DDBJ databases">
        <title>Species Designations Belie Phenotypic and Genotypic Heterogeneity in Oral Streptococci.</title>
        <authorList>
            <person name="Velsko I."/>
        </authorList>
    </citation>
    <scope>NUCLEOTIDE SEQUENCE [LARGE SCALE GENOMIC DNA]</scope>
    <source>
        <strain evidence="6 7">KLC04</strain>
    </source>
</reference>
<feature type="domain" description="Cobalamin biosynthesis precorrin-8X methylmutase CobH/CbiC" evidence="5">
    <location>
        <begin position="10"/>
        <end position="208"/>
    </location>
</feature>
<dbReference type="GO" id="GO:0009236">
    <property type="term" value="P:cobalamin biosynthetic process"/>
    <property type="evidence" value="ECO:0007669"/>
    <property type="project" value="UniProtKB-KW"/>
</dbReference>
<dbReference type="Proteomes" id="UP000272846">
    <property type="component" value="Unassembled WGS sequence"/>
</dbReference>
<keyword evidence="3" id="KW-0169">Cobalamin biosynthesis</keyword>
<dbReference type="PANTHER" id="PTHR43588">
    <property type="entry name" value="COBALT-PRECORRIN-8 METHYLMUTASE"/>
    <property type="match status" value="1"/>
</dbReference>
<evidence type="ECO:0000256" key="4">
    <source>
        <dbReference type="ARBA" id="ARBA00023235"/>
    </source>
</evidence>
<dbReference type="PANTHER" id="PTHR43588:SF1">
    <property type="entry name" value="COBALT-PRECORRIN-8 METHYLMUTASE"/>
    <property type="match status" value="1"/>
</dbReference>
<dbReference type="EMBL" id="RJMK01000002">
    <property type="protein sequence ID" value="RSI08610.1"/>
    <property type="molecule type" value="Genomic_DNA"/>
</dbReference>
<gene>
    <name evidence="6" type="primary">cbiC_2</name>
    <name evidence="6" type="ORF">D8888_06285</name>
</gene>
<evidence type="ECO:0000256" key="3">
    <source>
        <dbReference type="ARBA" id="ARBA00022573"/>
    </source>
</evidence>
<protein>
    <submittedName>
        <fullName evidence="6">Cobalt-precorrin-8X methylmutase</fullName>
        <ecNumber evidence="6">5.4.1.-</ecNumber>
    </submittedName>
</protein>
<comment type="caution">
    <text evidence="6">The sequence shown here is derived from an EMBL/GenBank/DDBJ whole genome shotgun (WGS) entry which is preliminary data.</text>
</comment>
<evidence type="ECO:0000256" key="1">
    <source>
        <dbReference type="ARBA" id="ARBA00004953"/>
    </source>
</evidence>
<dbReference type="GO" id="GO:0016993">
    <property type="term" value="F:precorrin-8X methylmutase activity"/>
    <property type="evidence" value="ECO:0007669"/>
    <property type="project" value="InterPro"/>
</dbReference>
<dbReference type="InterPro" id="IPR003722">
    <property type="entry name" value="Cbl_synth_CobH/CbiC"/>
</dbReference>
<dbReference type="InterPro" id="IPR036588">
    <property type="entry name" value="CobH/CbiC_sf"/>
</dbReference>
<dbReference type="Pfam" id="PF02570">
    <property type="entry name" value="CbiC"/>
    <property type="match status" value="1"/>
</dbReference>
<dbReference type="AlphaFoldDB" id="A0AAE8G0J8"/>
<sequence>MTYIQNPSSIEEKSFQIIQSTITEKDPDYAFHSEMEESIIKRAIHTTGDFDYLYTMRFEHDVLKKIEEVIRAKGTILLDSNISLNGINKRVLDQLGVSYRCLISDEEVVQLAKEKQITRAMAAVEIAAKIEGPKVFAFGGAPTALSYLIELAEQGLVEPDAVIGVPVGFINVEESKEELLQSGLPALVNVGRKGGSTIVVAIINAIIYQLREVVTDDYVRYSTPSSKEGGKN</sequence>
<dbReference type="Gene3D" id="3.40.50.10230">
    <property type="entry name" value="Cobalamin biosynthesis CobH/CbiC, precorrin-8X methylmutase"/>
    <property type="match status" value="1"/>
</dbReference>
<dbReference type="NCBIfam" id="NF006137">
    <property type="entry name" value="PRK08286.1"/>
    <property type="match status" value="1"/>
</dbReference>
<keyword evidence="4 6" id="KW-0413">Isomerase</keyword>
<dbReference type="RefSeq" id="WP_125445349.1">
    <property type="nucleotide sequence ID" value="NZ_CP076613.1"/>
</dbReference>
<accession>A0AAE8G0J8</accession>
<evidence type="ECO:0000256" key="2">
    <source>
        <dbReference type="ARBA" id="ARBA00009774"/>
    </source>
</evidence>
<dbReference type="EC" id="5.4.1.-" evidence="6"/>
<proteinExistence type="inferred from homology"/>
<dbReference type="SUPFAM" id="SSF63965">
    <property type="entry name" value="Precorrin-8X methylmutase CbiC/CobH"/>
    <property type="match status" value="1"/>
</dbReference>
<evidence type="ECO:0000313" key="6">
    <source>
        <dbReference type="EMBL" id="RSI08610.1"/>
    </source>
</evidence>
<evidence type="ECO:0000259" key="5">
    <source>
        <dbReference type="Pfam" id="PF02570"/>
    </source>
</evidence>
<comment type="pathway">
    <text evidence="1">Cofactor biosynthesis; adenosylcobalamin biosynthesis.</text>
</comment>
<name>A0AAE8G0J8_STRSA</name>